<protein>
    <submittedName>
        <fullName evidence="2">Uncharacterized protein</fullName>
    </submittedName>
</protein>
<name>A0A9P1G7B5_9DINO</name>
<evidence type="ECO:0000313" key="4">
    <source>
        <dbReference type="Proteomes" id="UP001152797"/>
    </source>
</evidence>
<feature type="region of interest" description="Disordered" evidence="1">
    <location>
        <begin position="1"/>
        <end position="34"/>
    </location>
</feature>
<dbReference type="AlphaFoldDB" id="A0A9P1G7B5"/>
<sequence length="747" mass="81955">EKRSIARGEVPCQGGGPTTRPRTTPSVPTSRGEELTREVAANIKGACLEVNLPTSSLALADDDWGAFLVDRVDAKLDASLKRHFSRGVVSFGGLGAGGVLDDPPLLEFWCAEAFLSCEYIKKDKLALLKRWLKEMAPTATGPRRRPPAKEERVKPGATEKRELKKKLEKAKKAKGRAVGDGEEVEEPDGAGDESSDGSIEEVPARETGTVLAGAEALRTRRGKDVLATTADARQGTKGSSTKSLSGQLVAQAMAVASHRKKVKAKNKKPKRDKRKQVVDALVKILTPSSSTATEKKKKKKKKGQRKRKTLADGTIVSCSSDFSSSAEEESADKASSEEQLEQGSLTELREGGNMVTGGIKVATYFAQLRELREMHSLAATLDLLRGLWRSNIRTDRRRASWNYIQWRTRAQAQQPLATRKHGRLVDKVQGKDRGSWGGWFPSNRGRGKGGWKGQGEGGFGQRSEKRKSKDRGKKSKGKGAQWDNKVSEWANSKESTAATLDWGDILKLCADLNKSGCALAWCLFNAEELYHQYGNSTFKRCFFVMDMELKAGRRRSAFPFCEGDFAATKEVCQKTSLAESVTDTFCLSWRRRAWVVLACCTCNSLWSRPQPFCSGGWCKEAKRMVLAVETSVGRMESHGLAEHIDFEGLEKDVGQKLPKLQGRIHIEKGDDNAIAAELVARGICVWKSLEEVVTYEGEKVLNGLFGVPKPSFTDDGALSRAAYQTGTGHNLAVREKSDGKALVAGRW</sequence>
<comment type="caution">
    <text evidence="2">The sequence shown here is derived from an EMBL/GenBank/DDBJ whole genome shotgun (WGS) entry which is preliminary data.</text>
</comment>
<feature type="region of interest" description="Disordered" evidence="1">
    <location>
        <begin position="138"/>
        <end position="276"/>
    </location>
</feature>
<feature type="region of interest" description="Disordered" evidence="1">
    <location>
        <begin position="414"/>
        <end position="487"/>
    </location>
</feature>
<feature type="non-terminal residue" evidence="2">
    <location>
        <position position="747"/>
    </location>
</feature>
<keyword evidence="4" id="KW-1185">Reference proteome</keyword>
<gene>
    <name evidence="2" type="ORF">C1SCF055_LOCUS29490</name>
</gene>
<reference evidence="3 4" key="2">
    <citation type="submission" date="2024-05" db="EMBL/GenBank/DDBJ databases">
        <authorList>
            <person name="Chen Y."/>
            <person name="Shah S."/>
            <person name="Dougan E. K."/>
            <person name="Thang M."/>
            <person name="Chan C."/>
        </authorList>
    </citation>
    <scope>NUCLEOTIDE SEQUENCE [LARGE SCALE GENOMIC DNA]</scope>
</reference>
<dbReference type="Proteomes" id="UP001152797">
    <property type="component" value="Unassembled WGS sequence"/>
</dbReference>
<feature type="compositionally biased region" description="Basic residues" evidence="1">
    <location>
        <begin position="257"/>
        <end position="274"/>
    </location>
</feature>
<reference evidence="2" key="1">
    <citation type="submission" date="2022-10" db="EMBL/GenBank/DDBJ databases">
        <authorList>
            <person name="Chen Y."/>
            <person name="Dougan E. K."/>
            <person name="Chan C."/>
            <person name="Rhodes N."/>
            <person name="Thang M."/>
        </authorList>
    </citation>
    <scope>NUCLEOTIDE SEQUENCE</scope>
</reference>
<feature type="compositionally biased region" description="Basic and acidic residues" evidence="1">
    <location>
        <begin position="423"/>
        <end position="434"/>
    </location>
</feature>
<feature type="compositionally biased region" description="Basic residues" evidence="1">
    <location>
        <begin position="464"/>
        <end position="477"/>
    </location>
</feature>
<feature type="compositionally biased region" description="Basic and acidic residues" evidence="1">
    <location>
        <begin position="147"/>
        <end position="162"/>
    </location>
</feature>
<feature type="non-terminal residue" evidence="2">
    <location>
        <position position="1"/>
    </location>
</feature>
<feature type="compositionally biased region" description="Basic residues" evidence="1">
    <location>
        <begin position="163"/>
        <end position="175"/>
    </location>
</feature>
<feature type="compositionally biased region" description="Basic residues" evidence="1">
    <location>
        <begin position="295"/>
        <end position="308"/>
    </location>
</feature>
<proteinExistence type="predicted"/>
<evidence type="ECO:0000256" key="1">
    <source>
        <dbReference type="SAM" id="MobiDB-lite"/>
    </source>
</evidence>
<evidence type="ECO:0000313" key="3">
    <source>
        <dbReference type="EMBL" id="CAL4790951.1"/>
    </source>
</evidence>
<feature type="compositionally biased region" description="Low complexity" evidence="1">
    <location>
        <begin position="235"/>
        <end position="248"/>
    </location>
</feature>
<feature type="region of interest" description="Disordered" evidence="1">
    <location>
        <begin position="289"/>
        <end position="349"/>
    </location>
</feature>
<dbReference type="EMBL" id="CAMXCT010003309">
    <property type="protein sequence ID" value="CAI4003639.1"/>
    <property type="molecule type" value="Genomic_DNA"/>
</dbReference>
<accession>A0A9P1G7B5</accession>
<feature type="compositionally biased region" description="Gly residues" evidence="1">
    <location>
        <begin position="448"/>
        <end position="460"/>
    </location>
</feature>
<feature type="compositionally biased region" description="Acidic residues" evidence="1">
    <location>
        <begin position="180"/>
        <end position="199"/>
    </location>
</feature>
<dbReference type="EMBL" id="CAMXCT020003309">
    <property type="protein sequence ID" value="CAL1157014.1"/>
    <property type="molecule type" value="Genomic_DNA"/>
</dbReference>
<organism evidence="2">
    <name type="scientific">Cladocopium goreaui</name>
    <dbReference type="NCBI Taxonomy" id="2562237"/>
    <lineage>
        <taxon>Eukaryota</taxon>
        <taxon>Sar</taxon>
        <taxon>Alveolata</taxon>
        <taxon>Dinophyceae</taxon>
        <taxon>Suessiales</taxon>
        <taxon>Symbiodiniaceae</taxon>
        <taxon>Cladocopium</taxon>
    </lineage>
</organism>
<dbReference type="EMBL" id="CAMXCT030003309">
    <property type="protein sequence ID" value="CAL4790951.1"/>
    <property type="molecule type" value="Genomic_DNA"/>
</dbReference>
<feature type="compositionally biased region" description="Low complexity" evidence="1">
    <location>
        <begin position="18"/>
        <end position="30"/>
    </location>
</feature>
<evidence type="ECO:0000313" key="2">
    <source>
        <dbReference type="EMBL" id="CAI4003639.1"/>
    </source>
</evidence>